<dbReference type="AlphaFoldDB" id="A0A450W7N6"/>
<accession>A0A450W7N6</accession>
<reference evidence="2" key="1">
    <citation type="submission" date="2019-02" db="EMBL/GenBank/DDBJ databases">
        <authorList>
            <person name="Gruber-Vodicka R. H."/>
            <person name="Seah K. B. B."/>
        </authorList>
    </citation>
    <scope>NUCLEOTIDE SEQUENCE</scope>
    <source>
        <strain evidence="2">BECK_BY7</strain>
    </source>
</reference>
<feature type="compositionally biased region" description="Polar residues" evidence="1">
    <location>
        <begin position="8"/>
        <end position="22"/>
    </location>
</feature>
<organism evidence="2">
    <name type="scientific">Candidatus Kentrum sp. LFY</name>
    <dbReference type="NCBI Taxonomy" id="2126342"/>
    <lineage>
        <taxon>Bacteria</taxon>
        <taxon>Pseudomonadati</taxon>
        <taxon>Pseudomonadota</taxon>
        <taxon>Gammaproteobacteria</taxon>
        <taxon>Candidatus Kentrum</taxon>
    </lineage>
</organism>
<name>A0A450W7N6_9GAMM</name>
<protein>
    <submittedName>
        <fullName evidence="2">Uncharacterized protein</fullName>
    </submittedName>
</protein>
<evidence type="ECO:0000313" key="2">
    <source>
        <dbReference type="EMBL" id="VFK13070.1"/>
    </source>
</evidence>
<feature type="region of interest" description="Disordered" evidence="1">
    <location>
        <begin position="1"/>
        <end position="25"/>
    </location>
</feature>
<sequence>MDYLEDTANGNFWNNPTNMQSKVSDDQERANCRPTYQNNYYMLASVLASTPARVAYAPINSNT</sequence>
<proteinExistence type="predicted"/>
<dbReference type="EMBL" id="CAADFN010000002">
    <property type="protein sequence ID" value="VFK13070.1"/>
    <property type="molecule type" value="Genomic_DNA"/>
</dbReference>
<gene>
    <name evidence="2" type="ORF">BECKLFY1418C_GA0070996_100253</name>
</gene>
<evidence type="ECO:0000256" key="1">
    <source>
        <dbReference type="SAM" id="MobiDB-lite"/>
    </source>
</evidence>